<dbReference type="EMBL" id="JAAGWY010000001">
    <property type="protein sequence ID" value="NEN04954.1"/>
    <property type="molecule type" value="Genomic_DNA"/>
</dbReference>
<dbReference type="InterPro" id="IPR036291">
    <property type="entry name" value="NAD(P)-bd_dom_sf"/>
</dbReference>
<dbReference type="PANTHER" id="PTHR43377">
    <property type="entry name" value="BILIVERDIN REDUCTASE A"/>
    <property type="match status" value="1"/>
</dbReference>
<dbReference type="InterPro" id="IPR000683">
    <property type="entry name" value="Gfo/Idh/MocA-like_OxRdtase_N"/>
</dbReference>
<reference evidence="2 3" key="1">
    <citation type="journal article" date="2014" name="J. Microbiol.">
        <title>Diaminobutyricibacter tongyongensis gen. nov., sp. nov. and Homoserinibacter gongjuensis gen. nov., sp. nov. belong to the family Microbacteriaceae.</title>
        <authorList>
            <person name="Kim S.J."/>
            <person name="Ahn J.H."/>
            <person name="Weon H.Y."/>
            <person name="Hamada M."/>
            <person name="Suzuki K."/>
            <person name="Kwon S.W."/>
        </authorList>
    </citation>
    <scope>NUCLEOTIDE SEQUENCE [LARGE SCALE GENOMIC DNA]</scope>
    <source>
        <strain evidence="2 3">NBRC 108724</strain>
    </source>
</reference>
<accession>A0A6L9XV84</accession>
<sequence length="362" mass="39073">MDRPVRIGIIGGGQRTRAYFTAAASSSTLGITSALVRSDKSAEDLTRRWGVDATTDAEEFFARALDYVIVCVSRDAAPEFIQRAVSAGIPVLSETPPAADLAGLVSLYSSLGTAAVQVAEQYRFQPHHAARLAIARSGLIGKPLHARLSTAHDYHAMSLGRAILDLGFREAEITATSLVDEVVATLGFDGWSDETTPKTTARVTARMRFDGGAVIDYDFSDEQYFSPLRSRHLSVRGVRGEIIDDTVRHLAGPEEPVIETITRSETGVDGDLEGRFLRGLTLGGEFVYRNTLAPGRLSDDEIAIGTVLHKMADYAAGGAPFYGLGDACHDHYLGLLMHEAVRTGKPVLTTPQPWHREGSAFS</sequence>
<comment type="caution">
    <text evidence="2">The sequence shown here is derived from an EMBL/GenBank/DDBJ whole genome shotgun (WGS) entry which is preliminary data.</text>
</comment>
<proteinExistence type="predicted"/>
<dbReference type="SUPFAM" id="SSF51735">
    <property type="entry name" value="NAD(P)-binding Rossmann-fold domains"/>
    <property type="match status" value="1"/>
</dbReference>
<dbReference type="Gene3D" id="3.30.360.10">
    <property type="entry name" value="Dihydrodipicolinate Reductase, domain 2"/>
    <property type="match status" value="1"/>
</dbReference>
<evidence type="ECO:0000313" key="2">
    <source>
        <dbReference type="EMBL" id="NEN04954.1"/>
    </source>
</evidence>
<feature type="domain" description="Gfo/Idh/MocA-like oxidoreductase N-terminal" evidence="1">
    <location>
        <begin position="5"/>
        <end position="118"/>
    </location>
</feature>
<keyword evidence="3" id="KW-1185">Reference proteome</keyword>
<organism evidence="2 3">
    <name type="scientific">Leifsonia tongyongensis</name>
    <dbReference type="NCBI Taxonomy" id="1268043"/>
    <lineage>
        <taxon>Bacteria</taxon>
        <taxon>Bacillati</taxon>
        <taxon>Actinomycetota</taxon>
        <taxon>Actinomycetes</taxon>
        <taxon>Micrococcales</taxon>
        <taxon>Microbacteriaceae</taxon>
        <taxon>Leifsonia</taxon>
    </lineage>
</organism>
<dbReference type="GO" id="GO:0000166">
    <property type="term" value="F:nucleotide binding"/>
    <property type="evidence" value="ECO:0007669"/>
    <property type="project" value="InterPro"/>
</dbReference>
<evidence type="ECO:0000313" key="3">
    <source>
        <dbReference type="Proteomes" id="UP000474967"/>
    </source>
</evidence>
<name>A0A6L9XV84_9MICO</name>
<dbReference type="Proteomes" id="UP000474967">
    <property type="component" value="Unassembled WGS sequence"/>
</dbReference>
<protein>
    <submittedName>
        <fullName evidence="2">Gfo/Idh/MocA family oxidoreductase</fullName>
    </submittedName>
</protein>
<evidence type="ECO:0000259" key="1">
    <source>
        <dbReference type="Pfam" id="PF01408"/>
    </source>
</evidence>
<dbReference type="AlphaFoldDB" id="A0A6L9XV84"/>
<dbReference type="RefSeq" id="WP_163288034.1">
    <property type="nucleotide sequence ID" value="NZ_JAAGWY010000001.1"/>
</dbReference>
<dbReference type="InterPro" id="IPR051450">
    <property type="entry name" value="Gfo/Idh/MocA_Oxidoreductases"/>
</dbReference>
<gene>
    <name evidence="2" type="ORF">G3T36_03630</name>
</gene>
<dbReference type="PANTHER" id="PTHR43377:SF1">
    <property type="entry name" value="BILIVERDIN REDUCTASE A"/>
    <property type="match status" value="1"/>
</dbReference>
<dbReference type="Pfam" id="PF01408">
    <property type="entry name" value="GFO_IDH_MocA"/>
    <property type="match status" value="1"/>
</dbReference>
<dbReference type="Gene3D" id="3.40.50.720">
    <property type="entry name" value="NAD(P)-binding Rossmann-like Domain"/>
    <property type="match status" value="1"/>
</dbReference>